<accession>A0ABD2QF65</accession>
<protein>
    <submittedName>
        <fullName evidence="1">Uncharacterized protein</fullName>
    </submittedName>
</protein>
<evidence type="ECO:0000313" key="2">
    <source>
        <dbReference type="Proteomes" id="UP001626550"/>
    </source>
</evidence>
<organism evidence="1 2">
    <name type="scientific">Cichlidogyrus casuarinus</name>
    <dbReference type="NCBI Taxonomy" id="1844966"/>
    <lineage>
        <taxon>Eukaryota</taxon>
        <taxon>Metazoa</taxon>
        <taxon>Spiralia</taxon>
        <taxon>Lophotrochozoa</taxon>
        <taxon>Platyhelminthes</taxon>
        <taxon>Monogenea</taxon>
        <taxon>Monopisthocotylea</taxon>
        <taxon>Dactylogyridea</taxon>
        <taxon>Ancyrocephalidae</taxon>
        <taxon>Cichlidogyrus</taxon>
    </lineage>
</organism>
<dbReference type="Proteomes" id="UP001626550">
    <property type="component" value="Unassembled WGS sequence"/>
</dbReference>
<comment type="caution">
    <text evidence="1">The sequence shown here is derived from an EMBL/GenBank/DDBJ whole genome shotgun (WGS) entry which is preliminary data.</text>
</comment>
<dbReference type="EMBL" id="JBJKFK010000281">
    <property type="protein sequence ID" value="KAL3318154.1"/>
    <property type="molecule type" value="Genomic_DNA"/>
</dbReference>
<sequence length="160" mass="18967">MTDSEAEKDAYGILLNEDQLNEKTQYRFDDLLMNFLTKDNEENEESIADCVSEKNRDLRQEIEKNRLELFEEVLKPNSSSILSFDQDHRLQQNKTEDDYAIKEKVDTSYCALQTSLNEWDRLMSVEIVRLENLKAEQHERIDSINNNAATLIQKNWKRFK</sequence>
<proteinExistence type="predicted"/>
<name>A0ABD2QF65_9PLAT</name>
<dbReference type="AlphaFoldDB" id="A0ABD2QF65"/>
<evidence type="ECO:0000313" key="1">
    <source>
        <dbReference type="EMBL" id="KAL3318154.1"/>
    </source>
</evidence>
<keyword evidence="2" id="KW-1185">Reference proteome</keyword>
<gene>
    <name evidence="1" type="ORF">Ciccas_003187</name>
</gene>
<reference evidence="1 2" key="1">
    <citation type="submission" date="2024-11" db="EMBL/GenBank/DDBJ databases">
        <title>Adaptive evolution of stress response genes in parasites aligns with host niche diversity.</title>
        <authorList>
            <person name="Hahn C."/>
            <person name="Resl P."/>
        </authorList>
    </citation>
    <scope>NUCLEOTIDE SEQUENCE [LARGE SCALE GENOMIC DNA]</scope>
    <source>
        <strain evidence="1">EGGRZ-B1_66</strain>
        <tissue evidence="1">Body</tissue>
    </source>
</reference>